<dbReference type="InterPro" id="IPR003593">
    <property type="entry name" value="AAA+_ATPase"/>
</dbReference>
<dbReference type="Pfam" id="PF05970">
    <property type="entry name" value="PIF1"/>
    <property type="match status" value="1"/>
</dbReference>
<feature type="transmembrane region" description="Helical" evidence="10">
    <location>
        <begin position="252"/>
        <end position="277"/>
    </location>
</feature>
<reference evidence="12" key="2">
    <citation type="submission" date="2023-05" db="EMBL/GenBank/DDBJ databases">
        <authorList>
            <consortium name="Lawrence Berkeley National Laboratory"/>
            <person name="Steindorff A."/>
            <person name="Hensen N."/>
            <person name="Bonometti L."/>
            <person name="Westerberg I."/>
            <person name="Brannstrom I.O."/>
            <person name="Guillou S."/>
            <person name="Cros-Aarteil S."/>
            <person name="Calhoun S."/>
            <person name="Haridas S."/>
            <person name="Kuo A."/>
            <person name="Mondo S."/>
            <person name="Pangilinan J."/>
            <person name="Riley R."/>
            <person name="Labutti K."/>
            <person name="Andreopoulos B."/>
            <person name="Lipzen A."/>
            <person name="Chen C."/>
            <person name="Yanf M."/>
            <person name="Daum C."/>
            <person name="Ng V."/>
            <person name="Clum A."/>
            <person name="Ohm R."/>
            <person name="Martin F."/>
            <person name="Silar P."/>
            <person name="Natvig D."/>
            <person name="Lalanne C."/>
            <person name="Gautier V."/>
            <person name="Ament-Velasquez S.L."/>
            <person name="Kruys A."/>
            <person name="Hutchinson M.I."/>
            <person name="Powell A.J."/>
            <person name="Barry K."/>
            <person name="Miller A.N."/>
            <person name="Grigoriev I.V."/>
            <person name="Debuchy R."/>
            <person name="Gladieux P."/>
            <person name="Thoren M.H."/>
            <person name="Johannesson H."/>
        </authorList>
    </citation>
    <scope>NUCLEOTIDE SEQUENCE</scope>
    <source>
        <strain evidence="12">CBS 315.58</strain>
    </source>
</reference>
<dbReference type="PANTHER" id="PTHR47642:SF5">
    <property type="entry name" value="ATP-DEPENDENT DNA HELICASE"/>
    <property type="match status" value="1"/>
</dbReference>
<dbReference type="InterPro" id="IPR049163">
    <property type="entry name" value="Pif1-like_2B_dom"/>
</dbReference>
<keyword evidence="1 9" id="KW-0547">Nucleotide-binding</keyword>
<dbReference type="InterPro" id="IPR051055">
    <property type="entry name" value="PIF1_helicase"/>
</dbReference>
<proteinExistence type="inferred from homology"/>
<evidence type="ECO:0000256" key="3">
    <source>
        <dbReference type="ARBA" id="ARBA00022801"/>
    </source>
</evidence>
<comment type="caution">
    <text evidence="12">The sequence shown here is derived from an EMBL/GenBank/DDBJ whole genome shotgun (WGS) entry which is preliminary data.</text>
</comment>
<keyword evidence="9" id="KW-0233">DNA recombination</keyword>
<dbReference type="GO" id="GO:0005524">
    <property type="term" value="F:ATP binding"/>
    <property type="evidence" value="ECO:0007669"/>
    <property type="project" value="UniProtKB-KW"/>
</dbReference>
<dbReference type="InterPro" id="IPR027785">
    <property type="entry name" value="UvrD-like_helicase_C"/>
</dbReference>
<gene>
    <name evidence="12" type="ORF">QBC40DRAFT_291264</name>
</gene>
<keyword evidence="10" id="KW-1133">Transmembrane helix</keyword>
<dbReference type="Pfam" id="PF21530">
    <property type="entry name" value="Pif1_2B_dom"/>
    <property type="match status" value="1"/>
</dbReference>
<keyword evidence="5 9" id="KW-0067">ATP-binding</keyword>
<protein>
    <recommendedName>
        <fullName evidence="9">ATP-dependent DNA helicase</fullName>
        <ecNumber evidence="9">5.6.2.3</ecNumber>
    </recommendedName>
</protein>
<evidence type="ECO:0000256" key="6">
    <source>
        <dbReference type="ARBA" id="ARBA00023125"/>
    </source>
</evidence>
<dbReference type="CDD" id="cd18037">
    <property type="entry name" value="DEXSc_Pif1_like"/>
    <property type="match status" value="1"/>
</dbReference>
<comment type="similarity">
    <text evidence="9">Belongs to the helicase family.</text>
</comment>
<keyword evidence="7 9" id="KW-0234">DNA repair</keyword>
<dbReference type="Proteomes" id="UP001303160">
    <property type="component" value="Unassembled WGS sequence"/>
</dbReference>
<dbReference type="GO" id="GO:0006281">
    <property type="term" value="P:DNA repair"/>
    <property type="evidence" value="ECO:0007669"/>
    <property type="project" value="UniProtKB-KW"/>
</dbReference>
<dbReference type="EC" id="5.6.2.3" evidence="9"/>
<keyword evidence="2 9" id="KW-0227">DNA damage</keyword>
<keyword evidence="4 9" id="KW-0347">Helicase</keyword>
<accession>A0AAN6X5T1</accession>
<dbReference type="EMBL" id="MU864086">
    <property type="protein sequence ID" value="KAK4194186.1"/>
    <property type="molecule type" value="Genomic_DNA"/>
</dbReference>
<dbReference type="CDD" id="cd18809">
    <property type="entry name" value="SF1_C_RecD"/>
    <property type="match status" value="1"/>
</dbReference>
<dbReference type="Gene3D" id="3.40.50.300">
    <property type="entry name" value="P-loop containing nucleotide triphosphate hydrolases"/>
    <property type="match status" value="2"/>
</dbReference>
<evidence type="ECO:0000313" key="13">
    <source>
        <dbReference type="Proteomes" id="UP001303160"/>
    </source>
</evidence>
<evidence type="ECO:0000256" key="1">
    <source>
        <dbReference type="ARBA" id="ARBA00022741"/>
    </source>
</evidence>
<evidence type="ECO:0000259" key="11">
    <source>
        <dbReference type="SMART" id="SM00382"/>
    </source>
</evidence>
<dbReference type="AlphaFoldDB" id="A0AAN6X5T1"/>
<dbReference type="SMART" id="SM00382">
    <property type="entry name" value="AAA"/>
    <property type="match status" value="1"/>
</dbReference>
<keyword evidence="10" id="KW-0472">Membrane</keyword>
<dbReference type="GO" id="GO:0043139">
    <property type="term" value="F:5'-3' DNA helicase activity"/>
    <property type="evidence" value="ECO:0007669"/>
    <property type="project" value="UniProtKB-EC"/>
</dbReference>
<dbReference type="PANTHER" id="PTHR47642">
    <property type="entry name" value="ATP-DEPENDENT DNA HELICASE"/>
    <property type="match status" value="1"/>
</dbReference>
<evidence type="ECO:0000256" key="7">
    <source>
        <dbReference type="ARBA" id="ARBA00023204"/>
    </source>
</evidence>
<dbReference type="GO" id="GO:0016787">
    <property type="term" value="F:hydrolase activity"/>
    <property type="evidence" value="ECO:0007669"/>
    <property type="project" value="UniProtKB-KW"/>
</dbReference>
<dbReference type="GO" id="GO:0000723">
    <property type="term" value="P:telomere maintenance"/>
    <property type="evidence" value="ECO:0007669"/>
    <property type="project" value="InterPro"/>
</dbReference>
<evidence type="ECO:0000313" key="12">
    <source>
        <dbReference type="EMBL" id="KAK4194186.1"/>
    </source>
</evidence>
<feature type="domain" description="AAA+ ATPase" evidence="11">
    <location>
        <begin position="221"/>
        <end position="390"/>
    </location>
</feature>
<dbReference type="InterPro" id="IPR010285">
    <property type="entry name" value="DNA_helicase_pif1-like_DEAD"/>
</dbReference>
<keyword evidence="6" id="KW-0238">DNA-binding</keyword>
<keyword evidence="3 9" id="KW-0378">Hydrolase</keyword>
<comment type="catalytic activity">
    <reaction evidence="9">
        <text>ATP + H2O = ADP + phosphate + H(+)</text>
        <dbReference type="Rhea" id="RHEA:13065"/>
        <dbReference type="ChEBI" id="CHEBI:15377"/>
        <dbReference type="ChEBI" id="CHEBI:15378"/>
        <dbReference type="ChEBI" id="CHEBI:30616"/>
        <dbReference type="ChEBI" id="CHEBI:43474"/>
        <dbReference type="ChEBI" id="CHEBI:456216"/>
        <dbReference type="EC" id="5.6.2.3"/>
    </reaction>
</comment>
<reference evidence="12" key="1">
    <citation type="journal article" date="2023" name="Mol. Phylogenet. Evol.">
        <title>Genome-scale phylogeny and comparative genomics of the fungal order Sordariales.</title>
        <authorList>
            <person name="Hensen N."/>
            <person name="Bonometti L."/>
            <person name="Westerberg I."/>
            <person name="Brannstrom I.O."/>
            <person name="Guillou S."/>
            <person name="Cros-Aarteil S."/>
            <person name="Calhoun S."/>
            <person name="Haridas S."/>
            <person name="Kuo A."/>
            <person name="Mondo S."/>
            <person name="Pangilinan J."/>
            <person name="Riley R."/>
            <person name="LaButti K."/>
            <person name="Andreopoulos B."/>
            <person name="Lipzen A."/>
            <person name="Chen C."/>
            <person name="Yan M."/>
            <person name="Daum C."/>
            <person name="Ng V."/>
            <person name="Clum A."/>
            <person name="Steindorff A."/>
            <person name="Ohm R.A."/>
            <person name="Martin F."/>
            <person name="Silar P."/>
            <person name="Natvig D.O."/>
            <person name="Lalanne C."/>
            <person name="Gautier V."/>
            <person name="Ament-Velasquez S.L."/>
            <person name="Kruys A."/>
            <person name="Hutchinson M.I."/>
            <person name="Powell A.J."/>
            <person name="Barry K."/>
            <person name="Miller A.N."/>
            <person name="Grigoriev I.V."/>
            <person name="Debuchy R."/>
            <person name="Gladieux P."/>
            <person name="Hiltunen Thoren M."/>
            <person name="Johannesson H."/>
        </authorList>
    </citation>
    <scope>NUCLEOTIDE SEQUENCE</scope>
    <source>
        <strain evidence="12">CBS 315.58</strain>
    </source>
</reference>
<dbReference type="GO" id="GO:0006310">
    <property type="term" value="P:DNA recombination"/>
    <property type="evidence" value="ECO:0007669"/>
    <property type="project" value="UniProtKB-KW"/>
</dbReference>
<dbReference type="Pfam" id="PF13538">
    <property type="entry name" value="UvrD_C_2"/>
    <property type="match status" value="1"/>
</dbReference>
<dbReference type="InterPro" id="IPR027417">
    <property type="entry name" value="P-loop_NTPase"/>
</dbReference>
<sequence>MSRKREADPDIANEQHEAPLLLDPWGRELTPEASRMAGEWWAVRQHIDLISDEKLSDLGSEAELLLEAAYFRREYTRLAAGWRRRDHVLQPNARTYEPPMPKFVGSLPPHPPVVPALAPALYEVARTYQQLQKSLDRVRCDEGPNWPISDLIQIERLRREYHYQQYPRLWNQCGFCWEPRVPDADLIQAVENEALQESGQKLEERPPLCPEQEAVVKLAEQGENIFYTGSAGCGKSTVLHEIRRRLRAQGKVVQVVAPTGIVALAIGGTTTFSFMGWTPDNLKKPLKELCGMTAFKANGETAKDLREVDTLIIDEISMVENTFFERMDRVLRFVRGLNENDKKVPLKTVDPADLPFGGIQLIVTGDFCQLPPVDPFKHCFGCGFELEKIDADTKTCHNRNCSEDLFMLEDQYAFSSQAWRTCNFKYVHLKTIHRQQDGMFRALLEKCRAGVPFSEDEIQILMNHESNTQDALRLLPTRWEVKQKNEAAFKRLQDTPKSYLCHDGFYWNKKHVRLRDKFRMSPSGADPNHPHHRTLDELKDHRFEVHLQLKKGMAVLLLVNLDLGAGLCNGSQGVIVDFECVRSRNLMSKIHEKPKAYKRAIGGFADSFEGEDIPLPVVRFKNGVQRTIPPECQINELGNFAPYSLMWRAQIPLMAGYALTIHKAQGMTLERVIIDLDRAFQAEQVYVALSRAKTLEGLKLVGRSTTALEGLLAGNPVVRRFMEETKWMEFEDIE</sequence>
<evidence type="ECO:0000256" key="9">
    <source>
        <dbReference type="RuleBase" id="RU363044"/>
    </source>
</evidence>
<organism evidence="12 13">
    <name type="scientific">Triangularia verruculosa</name>
    <dbReference type="NCBI Taxonomy" id="2587418"/>
    <lineage>
        <taxon>Eukaryota</taxon>
        <taxon>Fungi</taxon>
        <taxon>Dikarya</taxon>
        <taxon>Ascomycota</taxon>
        <taxon>Pezizomycotina</taxon>
        <taxon>Sordariomycetes</taxon>
        <taxon>Sordariomycetidae</taxon>
        <taxon>Sordariales</taxon>
        <taxon>Podosporaceae</taxon>
        <taxon>Triangularia</taxon>
    </lineage>
</organism>
<evidence type="ECO:0000256" key="4">
    <source>
        <dbReference type="ARBA" id="ARBA00022806"/>
    </source>
</evidence>
<name>A0AAN6X5T1_9PEZI</name>
<evidence type="ECO:0000256" key="5">
    <source>
        <dbReference type="ARBA" id="ARBA00022840"/>
    </source>
</evidence>
<keyword evidence="13" id="KW-1185">Reference proteome</keyword>
<evidence type="ECO:0000256" key="10">
    <source>
        <dbReference type="SAM" id="Phobius"/>
    </source>
</evidence>
<evidence type="ECO:0000256" key="2">
    <source>
        <dbReference type="ARBA" id="ARBA00022763"/>
    </source>
</evidence>
<keyword evidence="8" id="KW-0413">Isomerase</keyword>
<evidence type="ECO:0000256" key="8">
    <source>
        <dbReference type="ARBA" id="ARBA00023235"/>
    </source>
</evidence>
<comment type="cofactor">
    <cofactor evidence="9">
        <name>Mg(2+)</name>
        <dbReference type="ChEBI" id="CHEBI:18420"/>
    </cofactor>
</comment>
<keyword evidence="10" id="KW-0812">Transmembrane</keyword>
<dbReference type="SUPFAM" id="SSF52540">
    <property type="entry name" value="P-loop containing nucleoside triphosphate hydrolases"/>
    <property type="match status" value="2"/>
</dbReference>